<dbReference type="EMBL" id="CP077107">
    <property type="protein sequence ID" value="QXO93550.1"/>
    <property type="molecule type" value="Genomic_DNA"/>
</dbReference>
<keyword evidence="1" id="KW-0812">Transmembrane</keyword>
<name>A0A8F5ZDQ1_METHU</name>
<reference evidence="2 3" key="1">
    <citation type="submission" date="2021-06" db="EMBL/GenBank/DDBJ databases">
        <title>Complete genome sequence of the secondary alcohol utilizing methanogen Methanospirillum hungatei strain GP1.</title>
        <authorList>
            <person name="Day L.A."/>
            <person name="Costa K.C."/>
        </authorList>
    </citation>
    <scope>NUCLEOTIDE SEQUENCE [LARGE SCALE GENOMIC DNA]</scope>
    <source>
        <strain evidence="2 3">GP1</strain>
    </source>
</reference>
<dbReference type="AlphaFoldDB" id="A0A8F5ZDQ1"/>
<protein>
    <submittedName>
        <fullName evidence="2">Uncharacterized protein</fullName>
    </submittedName>
</protein>
<feature type="transmembrane region" description="Helical" evidence="1">
    <location>
        <begin position="70"/>
        <end position="89"/>
    </location>
</feature>
<feature type="transmembrane region" description="Helical" evidence="1">
    <location>
        <begin position="519"/>
        <end position="537"/>
    </location>
</feature>
<sequence>MNDEWITLNQLYQISHNSQITFNEGKYGTLFTGELDSYFVAKQNYLAYSLFLPVVSLPVLHIIHVTSDNFRLLFLCIWASIGYITLALFRKFFVYNKRDEIISLCLFIIFTALFISNIIFYRPFPAESEIRPVETAAIIFMGSVLFSLMTPLLYGTFIQFLNNRKTAIISSIITLCCSSYLIWAGSAKDHILVAFLVTCIFFLISLIINHQSGVRWFFLFLICGLLCWARTEYGVVVLLGLVGWFVWKNIFPQYVDKRRSLQKIIIAVGWAGGGTLCGLIPFFYNNIITTKNPFIPPQYIYIATRNLPVDQTAEIIESNAITHINSGVFSMIWKVISFYMPDSIDISDLYGIMIDPQNGGVGILFIVPLLLPACGFFFAHRKNIHKNYTVKSQMMIHFAIFFIFISFLAYLRVLHGSNVSFGVLPDMRYYSPLYVPLNIVSILLLSPIISSTTEKVFKIFITAIMCFPISYILIILSLSTQGASFQDFMVPLEYMMIVFGILSIILATISKEYPFSNKTLLYVILILVVIPLTFQIIDTVITGHQKPNGYTYWLPILEFTFGKYFISL</sequence>
<keyword evidence="1" id="KW-0472">Membrane</keyword>
<feature type="transmembrane region" description="Helical" evidence="1">
    <location>
        <begin position="360"/>
        <end position="380"/>
    </location>
</feature>
<keyword evidence="1" id="KW-1133">Transmembrane helix</keyword>
<dbReference type="OrthoDB" id="118096at2157"/>
<feature type="transmembrane region" description="Helical" evidence="1">
    <location>
        <begin position="264"/>
        <end position="284"/>
    </location>
</feature>
<dbReference type="Proteomes" id="UP000694228">
    <property type="component" value="Chromosome"/>
</dbReference>
<feature type="transmembrane region" description="Helical" evidence="1">
    <location>
        <begin position="456"/>
        <end position="476"/>
    </location>
</feature>
<feature type="transmembrane region" description="Helical" evidence="1">
    <location>
        <begin position="392"/>
        <end position="411"/>
    </location>
</feature>
<evidence type="ECO:0000313" key="2">
    <source>
        <dbReference type="EMBL" id="QXO93550.1"/>
    </source>
</evidence>
<evidence type="ECO:0000256" key="1">
    <source>
        <dbReference type="SAM" id="Phobius"/>
    </source>
</evidence>
<proteinExistence type="predicted"/>
<feature type="transmembrane region" description="Helical" evidence="1">
    <location>
        <begin position="191"/>
        <end position="209"/>
    </location>
</feature>
<feature type="transmembrane region" description="Helical" evidence="1">
    <location>
        <begin position="45"/>
        <end position="64"/>
    </location>
</feature>
<feature type="transmembrane region" description="Helical" evidence="1">
    <location>
        <begin position="431"/>
        <end position="449"/>
    </location>
</feature>
<feature type="transmembrane region" description="Helical" evidence="1">
    <location>
        <begin position="320"/>
        <end position="340"/>
    </location>
</feature>
<feature type="transmembrane region" description="Helical" evidence="1">
    <location>
        <begin position="101"/>
        <end position="124"/>
    </location>
</feature>
<organism evidence="2 3">
    <name type="scientific">Methanospirillum hungatei</name>
    <dbReference type="NCBI Taxonomy" id="2203"/>
    <lineage>
        <taxon>Archaea</taxon>
        <taxon>Methanobacteriati</taxon>
        <taxon>Methanobacteriota</taxon>
        <taxon>Stenosarchaea group</taxon>
        <taxon>Methanomicrobia</taxon>
        <taxon>Methanomicrobiales</taxon>
        <taxon>Methanospirillaceae</taxon>
        <taxon>Methanospirillum</taxon>
    </lineage>
</organism>
<feature type="transmembrane region" description="Helical" evidence="1">
    <location>
        <begin position="488"/>
        <end position="507"/>
    </location>
</feature>
<accession>A0A8F5ZDQ1</accession>
<feature type="transmembrane region" description="Helical" evidence="1">
    <location>
        <begin position="216"/>
        <end position="244"/>
    </location>
</feature>
<gene>
    <name evidence="2" type="ORF">KSK55_09170</name>
</gene>
<feature type="transmembrane region" description="Helical" evidence="1">
    <location>
        <begin position="166"/>
        <end position="185"/>
    </location>
</feature>
<evidence type="ECO:0000313" key="3">
    <source>
        <dbReference type="Proteomes" id="UP000694228"/>
    </source>
</evidence>
<feature type="transmembrane region" description="Helical" evidence="1">
    <location>
        <begin position="136"/>
        <end position="154"/>
    </location>
</feature>